<evidence type="ECO:0000313" key="2">
    <source>
        <dbReference type="Proteomes" id="UP000266172"/>
    </source>
</evidence>
<dbReference type="InterPro" id="IPR010982">
    <property type="entry name" value="Lambda_DNA-bd_dom_sf"/>
</dbReference>
<dbReference type="AlphaFoldDB" id="A0A395V6W0"/>
<comment type="caution">
    <text evidence="1">The sequence shown here is derived from an EMBL/GenBank/DDBJ whole genome shotgun (WGS) entry which is preliminary data.</text>
</comment>
<accession>A0A395V6W0</accession>
<dbReference type="InterPro" id="IPR001387">
    <property type="entry name" value="Cro/C1-type_HTH"/>
</dbReference>
<organism evidence="1 2">
    <name type="scientific">Roseburia hominis</name>
    <dbReference type="NCBI Taxonomy" id="301301"/>
    <lineage>
        <taxon>Bacteria</taxon>
        <taxon>Bacillati</taxon>
        <taxon>Bacillota</taxon>
        <taxon>Clostridia</taxon>
        <taxon>Lachnospirales</taxon>
        <taxon>Lachnospiraceae</taxon>
        <taxon>Roseburia</taxon>
    </lineage>
</organism>
<evidence type="ECO:0000313" key="1">
    <source>
        <dbReference type="EMBL" id="RGS38335.1"/>
    </source>
</evidence>
<dbReference type="SUPFAM" id="SSF47413">
    <property type="entry name" value="lambda repressor-like DNA-binding domains"/>
    <property type="match status" value="1"/>
</dbReference>
<dbReference type="CDD" id="cd00093">
    <property type="entry name" value="HTH_XRE"/>
    <property type="match status" value="1"/>
</dbReference>
<dbReference type="EMBL" id="QRVL01000012">
    <property type="protein sequence ID" value="RGS38335.1"/>
    <property type="molecule type" value="Genomic_DNA"/>
</dbReference>
<gene>
    <name evidence="1" type="ORF">DWX93_12445</name>
</gene>
<dbReference type="Proteomes" id="UP000266172">
    <property type="component" value="Unassembled WGS sequence"/>
</dbReference>
<reference evidence="1 2" key="1">
    <citation type="submission" date="2018-08" db="EMBL/GenBank/DDBJ databases">
        <title>A genome reference for cultivated species of the human gut microbiota.</title>
        <authorList>
            <person name="Zou Y."/>
            <person name="Xue W."/>
            <person name="Luo G."/>
        </authorList>
    </citation>
    <scope>NUCLEOTIDE SEQUENCE [LARGE SCALE GENOMIC DNA]</scope>
    <source>
        <strain evidence="1 2">AF22-12AC</strain>
    </source>
</reference>
<sequence>METSETVKEIRSRTGLNRKEFCQKFGIPLRTMEEWETGKRIPPEYIPRMLAYYTRSIDTDNARNEIRNHYDIVEDAEGNKVVIINDLRFKSRRNIDWNTVEQCLKEYVGSCVQILETSDEIYIGKDFPDEYTHSKDTKSLKGANRHAKANASQIVEPMIKIAAGKTFAPNYEEKHVADAKKYGWYRYDTRFAIPVYNDEGNLCRYNIFGARILIRHDEDGKMYLYDILRIKKETSEPLEQ</sequence>
<dbReference type="RefSeq" id="WP_118097848.1">
    <property type="nucleotide sequence ID" value="NZ_QRVL01000012.1"/>
</dbReference>
<dbReference type="Gene3D" id="1.10.260.40">
    <property type="entry name" value="lambda repressor-like DNA-binding domains"/>
    <property type="match status" value="1"/>
</dbReference>
<name>A0A395V6W0_9FIRM</name>
<dbReference type="GO" id="GO:0003677">
    <property type="term" value="F:DNA binding"/>
    <property type="evidence" value="ECO:0007669"/>
    <property type="project" value="InterPro"/>
</dbReference>
<protein>
    <submittedName>
        <fullName evidence="1">Transcriptional regulator</fullName>
    </submittedName>
</protein>
<proteinExistence type="predicted"/>